<proteinExistence type="predicted"/>
<dbReference type="SUPFAM" id="SSF51735">
    <property type="entry name" value="NAD(P)-binding Rossmann-fold domains"/>
    <property type="match status" value="1"/>
</dbReference>
<keyword evidence="3" id="KW-1185">Reference proteome</keyword>
<evidence type="ECO:0000313" key="3">
    <source>
        <dbReference type="Proteomes" id="UP000502996"/>
    </source>
</evidence>
<dbReference type="InterPro" id="IPR016040">
    <property type="entry name" value="NAD(P)-bd_dom"/>
</dbReference>
<dbReference type="InterPro" id="IPR051207">
    <property type="entry name" value="ComplexI_NDUFA9_subunit"/>
</dbReference>
<dbReference type="RefSeq" id="WP_165232780.1">
    <property type="nucleotide sequence ID" value="NZ_CP049257.1"/>
</dbReference>
<dbReference type="PANTHER" id="PTHR12126">
    <property type="entry name" value="NADH-UBIQUINONE OXIDOREDUCTASE 39 KDA SUBUNIT-RELATED"/>
    <property type="match status" value="1"/>
</dbReference>
<dbReference type="AlphaFoldDB" id="A0A6G6WE46"/>
<dbReference type="PANTHER" id="PTHR12126:SF11">
    <property type="entry name" value="NADH DEHYDROGENASE [UBIQUINONE] 1 ALPHA SUBCOMPLEX SUBUNIT 9, MITOCHONDRIAL"/>
    <property type="match status" value="1"/>
</dbReference>
<reference evidence="2 3" key="1">
    <citation type="submission" date="2020-02" db="EMBL/GenBank/DDBJ databases">
        <title>Full genome sequence of Nocardioides sp. R-3366.</title>
        <authorList>
            <person name="Im W.-T."/>
        </authorList>
    </citation>
    <scope>NUCLEOTIDE SEQUENCE [LARGE SCALE GENOMIC DNA]</scope>
    <source>
        <strain evidence="2 3">R-3366</strain>
    </source>
</reference>
<gene>
    <name evidence="2" type="ORF">G5V58_11900</name>
</gene>
<name>A0A6G6WE46_9ACTN</name>
<dbReference type="InterPro" id="IPR036291">
    <property type="entry name" value="NAD(P)-bd_dom_sf"/>
</dbReference>
<feature type="domain" description="NAD(P)-binding" evidence="1">
    <location>
        <begin position="7"/>
        <end position="110"/>
    </location>
</feature>
<dbReference type="GO" id="GO:0044877">
    <property type="term" value="F:protein-containing complex binding"/>
    <property type="evidence" value="ECO:0007669"/>
    <property type="project" value="TreeGrafter"/>
</dbReference>
<dbReference type="EMBL" id="CP049257">
    <property type="protein sequence ID" value="QIG43375.1"/>
    <property type="molecule type" value="Genomic_DNA"/>
</dbReference>
<organism evidence="2 3">
    <name type="scientific">Nocardioides anomalus</name>
    <dbReference type="NCBI Taxonomy" id="2712223"/>
    <lineage>
        <taxon>Bacteria</taxon>
        <taxon>Bacillati</taxon>
        <taxon>Actinomycetota</taxon>
        <taxon>Actinomycetes</taxon>
        <taxon>Propionibacteriales</taxon>
        <taxon>Nocardioidaceae</taxon>
        <taxon>Nocardioides</taxon>
    </lineage>
</organism>
<dbReference type="Proteomes" id="UP000502996">
    <property type="component" value="Chromosome"/>
</dbReference>
<evidence type="ECO:0000259" key="1">
    <source>
        <dbReference type="Pfam" id="PF13460"/>
    </source>
</evidence>
<dbReference type="KEGG" id="nano:G5V58_11900"/>
<accession>A0A6G6WE46</accession>
<dbReference type="Pfam" id="PF13460">
    <property type="entry name" value="NAD_binding_10"/>
    <property type="match status" value="1"/>
</dbReference>
<dbReference type="Gene3D" id="3.40.50.720">
    <property type="entry name" value="NAD(P)-binding Rossmann-like Domain"/>
    <property type="match status" value="1"/>
</dbReference>
<protein>
    <submittedName>
        <fullName evidence="2">NAD(P)H-binding protein</fullName>
    </submittedName>
</protein>
<evidence type="ECO:0000313" key="2">
    <source>
        <dbReference type="EMBL" id="QIG43375.1"/>
    </source>
</evidence>
<sequence length="317" mass="34345">MRTLVTGATGYIGSRLIPELLADGHEVSAGGRSVERLGEFAWAADVDKVELDVGDEQSIARAVRDVDAVVYLIHSMDGEDFVERDRKAAQDVSTACAAAGVQRIVYLSGLIPPEPPGDLSDHLASRLQVEQVFLEGPTPATVLRAAMVIGAGSTSFELMRRMSERVPIVPIPSWMRRDLQPVAVEDVTAVIAAALRGTPRNQHFDLAGDEVLSYRELLRLFADVAGLHRPQFVVPWVPERVVSEIVALVAGMPRPTVNALVESLSHDLVVTQDSAQQLVPDHHFTPMREAIERSLQGLSDATTTHGDVQGEAVSDEL</sequence>